<dbReference type="InterPro" id="IPR052710">
    <property type="entry name" value="CAAX_protease"/>
</dbReference>
<keyword evidence="3" id="KW-0645">Protease</keyword>
<evidence type="ECO:0000259" key="2">
    <source>
        <dbReference type="Pfam" id="PF02517"/>
    </source>
</evidence>
<gene>
    <name evidence="3" type="ORF">NCTC11048_00162</name>
</gene>
<keyword evidence="4" id="KW-1185">Reference proteome</keyword>
<dbReference type="Pfam" id="PF02517">
    <property type="entry name" value="Rce1-like"/>
    <property type="match status" value="1"/>
</dbReference>
<dbReference type="GO" id="GO:0004175">
    <property type="term" value="F:endopeptidase activity"/>
    <property type="evidence" value="ECO:0007669"/>
    <property type="project" value="UniProtKB-ARBA"/>
</dbReference>
<feature type="domain" description="CAAX prenyl protease 2/Lysostaphin resistance protein A-like" evidence="2">
    <location>
        <begin position="123"/>
        <end position="213"/>
    </location>
</feature>
<feature type="transmembrane region" description="Helical" evidence="1">
    <location>
        <begin position="202"/>
        <end position="221"/>
    </location>
</feature>
<accession>A0A380G090</accession>
<dbReference type="GO" id="GO:0006508">
    <property type="term" value="P:proteolysis"/>
    <property type="evidence" value="ECO:0007669"/>
    <property type="project" value="UniProtKB-KW"/>
</dbReference>
<dbReference type="STRING" id="1141106.GCA_000308095_02406"/>
<protein>
    <submittedName>
        <fullName evidence="3">Metal-dependent membrane protease</fullName>
    </submittedName>
</protein>
<dbReference type="PANTHER" id="PTHR36435:SF1">
    <property type="entry name" value="CAAX AMINO TERMINAL PROTEASE FAMILY PROTEIN"/>
    <property type="match status" value="1"/>
</dbReference>
<dbReference type="PANTHER" id="PTHR36435">
    <property type="entry name" value="SLR1288 PROTEIN"/>
    <property type="match status" value="1"/>
</dbReference>
<feature type="transmembrane region" description="Helical" evidence="1">
    <location>
        <begin position="119"/>
        <end position="141"/>
    </location>
</feature>
<feature type="transmembrane region" description="Helical" evidence="1">
    <location>
        <begin position="71"/>
        <end position="92"/>
    </location>
</feature>
<dbReference type="InterPro" id="IPR003675">
    <property type="entry name" value="Rce1/LyrA-like_dom"/>
</dbReference>
<evidence type="ECO:0000256" key="1">
    <source>
        <dbReference type="SAM" id="Phobius"/>
    </source>
</evidence>
<feature type="transmembrane region" description="Helical" evidence="1">
    <location>
        <begin position="153"/>
        <end position="171"/>
    </location>
</feature>
<sequence>MNNNIIKRDFALPFIYIIMISLINFFNDNLYINYTVEIFMILSLFLLWCIFHKDNYKKQLLNGFMFVKSHYKYILILSILMLTAKNLFVFIVKNFAPSNISFVQTQNDISIQNELSQSILAASLIFITSVIGAPIIEEFLFRHLLIGELGKKFNYTYMSVLSLLVFSSLHVVSSKSFLELGPYIIISLCIIISYIKTGKKLSIAISLHFINNLHAYFMLFINS</sequence>
<keyword evidence="1" id="KW-1133">Transmembrane helix</keyword>
<feature type="transmembrane region" description="Helical" evidence="1">
    <location>
        <begin position="9"/>
        <end position="26"/>
    </location>
</feature>
<dbReference type="AlphaFoldDB" id="A0A380G090"/>
<keyword evidence="1" id="KW-0472">Membrane</keyword>
<organism evidence="3 4">
    <name type="scientific">Staphylococcus intermedius NCTC 11048</name>
    <dbReference type="NCBI Taxonomy" id="1141106"/>
    <lineage>
        <taxon>Bacteria</taxon>
        <taxon>Bacillati</taxon>
        <taxon>Bacillota</taxon>
        <taxon>Bacilli</taxon>
        <taxon>Bacillales</taxon>
        <taxon>Staphylococcaceae</taxon>
        <taxon>Staphylococcus</taxon>
        <taxon>Staphylococcus intermedius group</taxon>
    </lineage>
</organism>
<feature type="transmembrane region" description="Helical" evidence="1">
    <location>
        <begin position="32"/>
        <end position="51"/>
    </location>
</feature>
<dbReference type="GO" id="GO:0080120">
    <property type="term" value="P:CAAX-box protein maturation"/>
    <property type="evidence" value="ECO:0007669"/>
    <property type="project" value="UniProtKB-ARBA"/>
</dbReference>
<evidence type="ECO:0000313" key="3">
    <source>
        <dbReference type="EMBL" id="SUM43800.1"/>
    </source>
</evidence>
<dbReference type="Proteomes" id="UP000255549">
    <property type="component" value="Unassembled WGS sequence"/>
</dbReference>
<keyword evidence="3" id="KW-0378">Hydrolase</keyword>
<feature type="transmembrane region" description="Helical" evidence="1">
    <location>
        <begin position="177"/>
        <end position="195"/>
    </location>
</feature>
<proteinExistence type="predicted"/>
<dbReference type="EMBL" id="UHDP01000001">
    <property type="protein sequence ID" value="SUM43800.1"/>
    <property type="molecule type" value="Genomic_DNA"/>
</dbReference>
<reference evidence="3 4" key="1">
    <citation type="submission" date="2018-06" db="EMBL/GenBank/DDBJ databases">
        <authorList>
            <consortium name="Pathogen Informatics"/>
            <person name="Doyle S."/>
        </authorList>
    </citation>
    <scope>NUCLEOTIDE SEQUENCE [LARGE SCALE GENOMIC DNA]</scope>
    <source>
        <strain evidence="4">NCTC 11048</strain>
    </source>
</reference>
<evidence type="ECO:0000313" key="4">
    <source>
        <dbReference type="Proteomes" id="UP000255549"/>
    </source>
</evidence>
<name>A0A380G090_STAIN</name>
<keyword evidence="1" id="KW-0812">Transmembrane</keyword>